<proteinExistence type="inferred from homology"/>
<accession>A0A495IEL1</accession>
<dbReference type="AlphaFoldDB" id="A0A495IEL1"/>
<reference evidence="3 4" key="1">
    <citation type="submission" date="2018-10" db="EMBL/GenBank/DDBJ databases">
        <title>Sequencing the genomes of 1000 actinobacteria strains.</title>
        <authorList>
            <person name="Klenk H.-P."/>
        </authorList>
    </citation>
    <scope>NUCLEOTIDE SEQUENCE [LARGE SCALE GENOMIC DNA]</scope>
    <source>
        <strain evidence="3 4">DSM 17894</strain>
    </source>
</reference>
<sequence>MSTPARHGHLEIDAATGLGVVVVEMTSPAPRETVWAAVSTRDGLAAWAGEVEGELRSGGAYTAHLFPSGWEGAGRVLECEPGRRWRVEGAEEGQPAHVNELTLAPAAGGDLTVITLTERGVPREMLHFYGVGVQLHLENLVAHLGGRPLVDPEAFWAGLLPEYERLAAELP</sequence>
<dbReference type="SUPFAM" id="SSF55961">
    <property type="entry name" value="Bet v1-like"/>
    <property type="match status" value="1"/>
</dbReference>
<evidence type="ECO:0000313" key="3">
    <source>
        <dbReference type="EMBL" id="RKR74422.1"/>
    </source>
</evidence>
<dbReference type="InterPro" id="IPR013538">
    <property type="entry name" value="ASHA1/2-like_C"/>
</dbReference>
<comment type="caution">
    <text evidence="3">The sequence shown here is derived from an EMBL/GenBank/DDBJ whole genome shotgun (WGS) entry which is preliminary data.</text>
</comment>
<dbReference type="EMBL" id="RBKS01000001">
    <property type="protein sequence ID" value="RKR74422.1"/>
    <property type="molecule type" value="Genomic_DNA"/>
</dbReference>
<keyword evidence="4" id="KW-1185">Reference proteome</keyword>
<dbReference type="Pfam" id="PF08327">
    <property type="entry name" value="AHSA1"/>
    <property type="match status" value="1"/>
</dbReference>
<comment type="similarity">
    <text evidence="1">Belongs to the AHA1 family.</text>
</comment>
<dbReference type="RefSeq" id="WP_121369170.1">
    <property type="nucleotide sequence ID" value="NZ_RBKS01000001.1"/>
</dbReference>
<name>A0A495IEL1_9MICO</name>
<dbReference type="OrthoDB" id="8117292at2"/>
<gene>
    <name evidence="3" type="ORF">C8E83_1534</name>
</gene>
<evidence type="ECO:0000259" key="2">
    <source>
        <dbReference type="Pfam" id="PF08327"/>
    </source>
</evidence>
<evidence type="ECO:0000313" key="4">
    <source>
        <dbReference type="Proteomes" id="UP000280008"/>
    </source>
</evidence>
<protein>
    <submittedName>
        <fullName evidence="3">Uncharacterized protein YndB with AHSA1/START domain</fullName>
    </submittedName>
</protein>
<dbReference type="InterPro" id="IPR023393">
    <property type="entry name" value="START-like_dom_sf"/>
</dbReference>
<organism evidence="3 4">
    <name type="scientific">Frondihabitans australicus</name>
    <dbReference type="NCBI Taxonomy" id="386892"/>
    <lineage>
        <taxon>Bacteria</taxon>
        <taxon>Bacillati</taxon>
        <taxon>Actinomycetota</taxon>
        <taxon>Actinomycetes</taxon>
        <taxon>Micrococcales</taxon>
        <taxon>Microbacteriaceae</taxon>
        <taxon>Frondihabitans</taxon>
    </lineage>
</organism>
<feature type="domain" description="Activator of Hsp90 ATPase homologue 1/2-like C-terminal" evidence="2">
    <location>
        <begin position="29"/>
        <end position="144"/>
    </location>
</feature>
<dbReference type="Gene3D" id="3.30.530.20">
    <property type="match status" value="1"/>
</dbReference>
<evidence type="ECO:0000256" key="1">
    <source>
        <dbReference type="ARBA" id="ARBA00006817"/>
    </source>
</evidence>
<dbReference type="Proteomes" id="UP000280008">
    <property type="component" value="Unassembled WGS sequence"/>
</dbReference>